<gene>
    <name evidence="2" type="ORF">H1B31_04290</name>
</gene>
<sequence length="120" mass="13331">MKYRVTLTAIGDFALQLLQTRGNLIIFDKDVPYSYENMVISHTKGSLTEDVREGDTIVIAERSYKVARVGSDANANLRAHGHVTLHFESEDSGTEAQPGEIHLIGEGFPRIMVDDTLEIL</sequence>
<dbReference type="AlphaFoldDB" id="A0A7G7VM14"/>
<dbReference type="Proteomes" id="UP000515480">
    <property type="component" value="Chromosome"/>
</dbReference>
<evidence type="ECO:0000256" key="1">
    <source>
        <dbReference type="PROSITE-ProRule" id="PRU00420"/>
    </source>
</evidence>
<dbReference type="EMBL" id="CP060204">
    <property type="protein sequence ID" value="QNH55157.1"/>
    <property type="molecule type" value="Genomic_DNA"/>
</dbReference>
<keyword evidence="2" id="KW-0808">Transferase</keyword>
<evidence type="ECO:0000313" key="2">
    <source>
        <dbReference type="EMBL" id="QNH55157.1"/>
    </source>
</evidence>
<accession>A0A7G7VM14</accession>
<dbReference type="PROSITE" id="PS51097">
    <property type="entry name" value="PTS_EIIA_TYPE_5"/>
    <property type="match status" value="1"/>
</dbReference>
<dbReference type="SUPFAM" id="SSF141530">
    <property type="entry name" value="PTSIIA/GutA-like"/>
    <property type="match status" value="1"/>
</dbReference>
<dbReference type="Gene3D" id="2.40.33.40">
    <property type="entry name" value="Phosphotransferase system, glucitol/sorbitol-specific IIA component"/>
    <property type="match status" value="1"/>
</dbReference>
<proteinExistence type="predicted"/>
<dbReference type="KEGG" id="stim:H1B31_04290"/>
<dbReference type="GO" id="GO:0005737">
    <property type="term" value="C:cytoplasm"/>
    <property type="evidence" value="ECO:0007669"/>
    <property type="project" value="InterPro"/>
</dbReference>
<dbReference type="GO" id="GO:0009401">
    <property type="term" value="P:phosphoenolpyruvate-dependent sugar phosphotransferase system"/>
    <property type="evidence" value="ECO:0007669"/>
    <property type="project" value="InterPro"/>
</dbReference>
<protein>
    <submittedName>
        <fullName evidence="2">Protein-N(Pi)-phosphohistidine--sugar phosphotransferase</fullName>
    </submittedName>
</protein>
<dbReference type="InterPro" id="IPR036665">
    <property type="entry name" value="PTS_IIA_glucitol/sorbitol_sf"/>
</dbReference>
<organism evidence="2 3">
    <name type="scientific">Selenomonas timonae</name>
    <dbReference type="NCBI Taxonomy" id="2754044"/>
    <lineage>
        <taxon>Bacteria</taxon>
        <taxon>Bacillati</taxon>
        <taxon>Bacillota</taxon>
        <taxon>Negativicutes</taxon>
        <taxon>Selenomonadales</taxon>
        <taxon>Selenomonadaceae</taxon>
        <taxon>Selenomonas</taxon>
    </lineage>
</organism>
<dbReference type="RefSeq" id="WP_185981027.1">
    <property type="nucleotide sequence ID" value="NZ_CP060204.1"/>
</dbReference>
<dbReference type="GO" id="GO:0016301">
    <property type="term" value="F:kinase activity"/>
    <property type="evidence" value="ECO:0007669"/>
    <property type="project" value="TreeGrafter"/>
</dbReference>
<dbReference type="PANTHER" id="PTHR40398">
    <property type="entry name" value="PTS SYSTEM GLUCITOL/SORBITOL-SPECIFIC EIIA COMPONENT"/>
    <property type="match status" value="1"/>
</dbReference>
<dbReference type="Pfam" id="PF03829">
    <property type="entry name" value="PTSIIA_gutA"/>
    <property type="match status" value="1"/>
</dbReference>
<reference evidence="2 3" key="1">
    <citation type="submission" date="2020-07" db="EMBL/GenBank/DDBJ databases">
        <title>Complete genome and description of Selenomonas timonensis sp. nov., a new bacterium isolated from a gingivitis subject.</title>
        <authorList>
            <person name="Antezack A."/>
        </authorList>
    </citation>
    <scope>NUCLEOTIDE SEQUENCE [LARGE SCALE GENOMIC DNA]</scope>
    <source>
        <strain evidence="2 3">Marseille-Q3039</strain>
    </source>
</reference>
<dbReference type="InterPro" id="IPR004716">
    <property type="entry name" value="PTS_IIA_glucitol/sorbitol-sp"/>
</dbReference>
<dbReference type="GO" id="GO:0008982">
    <property type="term" value="F:protein-N(PI)-phosphohistidine-sugar phosphotransferase activity"/>
    <property type="evidence" value="ECO:0007669"/>
    <property type="project" value="InterPro"/>
</dbReference>
<evidence type="ECO:0000313" key="3">
    <source>
        <dbReference type="Proteomes" id="UP000515480"/>
    </source>
</evidence>
<feature type="modified residue" description="Phosphohistidine; by HPr" evidence="1">
    <location>
        <position position="42"/>
    </location>
</feature>
<keyword evidence="3" id="KW-1185">Reference proteome</keyword>
<name>A0A7G7VM14_9FIRM</name>
<dbReference type="PANTHER" id="PTHR40398:SF1">
    <property type="entry name" value="PTS SYSTEM GLUCITOL_SORBITOL-SPECIFIC EIIA COMPONENT"/>
    <property type="match status" value="1"/>
</dbReference>